<evidence type="ECO:0000256" key="4">
    <source>
        <dbReference type="ARBA" id="ARBA00004406"/>
    </source>
</evidence>
<comment type="similarity">
    <text evidence="5 17">Belongs to the cytochrome P450 family.</text>
</comment>
<dbReference type="InterPro" id="IPR001128">
    <property type="entry name" value="Cyt_P450"/>
</dbReference>
<evidence type="ECO:0000256" key="14">
    <source>
        <dbReference type="ARBA" id="ARBA00023136"/>
    </source>
</evidence>
<dbReference type="Gene3D" id="1.10.630.10">
    <property type="entry name" value="Cytochrome P450"/>
    <property type="match status" value="1"/>
</dbReference>
<dbReference type="AlphaFoldDB" id="A0A248QEY2"/>
<keyword evidence="7 16" id="KW-0349">Heme</keyword>
<evidence type="ECO:0000256" key="13">
    <source>
        <dbReference type="ARBA" id="ARBA00023033"/>
    </source>
</evidence>
<evidence type="ECO:0000256" key="12">
    <source>
        <dbReference type="ARBA" id="ARBA00023004"/>
    </source>
</evidence>
<dbReference type="InterPro" id="IPR017972">
    <property type="entry name" value="Cyt_P450_CS"/>
</dbReference>
<keyword evidence="8 16" id="KW-0479">Metal-binding</keyword>
<evidence type="ECO:0000256" key="17">
    <source>
        <dbReference type="RuleBase" id="RU000461"/>
    </source>
</evidence>
<comment type="catalytic activity">
    <reaction evidence="15">
        <text>an organic molecule + reduced [NADPH--hemoprotein reductase] + O2 = an alcohol + oxidized [NADPH--hemoprotein reductase] + H2O + H(+)</text>
        <dbReference type="Rhea" id="RHEA:17149"/>
        <dbReference type="Rhea" id="RHEA-COMP:11964"/>
        <dbReference type="Rhea" id="RHEA-COMP:11965"/>
        <dbReference type="ChEBI" id="CHEBI:15377"/>
        <dbReference type="ChEBI" id="CHEBI:15378"/>
        <dbReference type="ChEBI" id="CHEBI:15379"/>
        <dbReference type="ChEBI" id="CHEBI:30879"/>
        <dbReference type="ChEBI" id="CHEBI:57618"/>
        <dbReference type="ChEBI" id="CHEBI:58210"/>
        <dbReference type="ChEBI" id="CHEBI:142491"/>
        <dbReference type="EC" id="1.14.14.1"/>
    </reaction>
</comment>
<keyword evidence="11 17" id="KW-0560">Oxidoreductase</keyword>
<accession>A0A248QEY2</accession>
<keyword evidence="14" id="KW-0472">Membrane</keyword>
<evidence type="ECO:0000256" key="10">
    <source>
        <dbReference type="ARBA" id="ARBA00022848"/>
    </source>
</evidence>
<dbReference type="GO" id="GO:0005789">
    <property type="term" value="C:endoplasmic reticulum membrane"/>
    <property type="evidence" value="ECO:0007669"/>
    <property type="project" value="UniProtKB-SubCell"/>
</dbReference>
<dbReference type="PRINTS" id="PR00463">
    <property type="entry name" value="EP450I"/>
</dbReference>
<comment type="cofactor">
    <cofactor evidence="1 16">
        <name>heme</name>
        <dbReference type="ChEBI" id="CHEBI:30413"/>
    </cofactor>
</comment>
<dbReference type="InterPro" id="IPR002401">
    <property type="entry name" value="Cyt_P450_E_grp-I"/>
</dbReference>
<dbReference type="InterPro" id="IPR050476">
    <property type="entry name" value="Insect_CytP450_Detox"/>
</dbReference>
<evidence type="ECO:0000256" key="6">
    <source>
        <dbReference type="ARBA" id="ARBA00012109"/>
    </source>
</evidence>
<comment type="subcellular location">
    <subcellularLocation>
        <location evidence="4">Endoplasmic reticulum membrane</location>
        <topology evidence="4">Peripheral membrane protein</topology>
    </subcellularLocation>
    <subcellularLocation>
        <location evidence="3">Microsome membrane</location>
        <topology evidence="3">Peripheral membrane protein</topology>
    </subcellularLocation>
</comment>
<evidence type="ECO:0000256" key="9">
    <source>
        <dbReference type="ARBA" id="ARBA00022824"/>
    </source>
</evidence>
<dbReference type="GO" id="GO:0016712">
    <property type="term" value="F:oxidoreductase activity, acting on paired donors, with incorporation or reduction of molecular oxygen, reduced flavin or flavoprotein as one donor, and incorporation of one atom of oxygen"/>
    <property type="evidence" value="ECO:0007669"/>
    <property type="project" value="UniProtKB-EC"/>
</dbReference>
<name>A0A248QEY2_SPOEX</name>
<evidence type="ECO:0000256" key="8">
    <source>
        <dbReference type="ARBA" id="ARBA00022723"/>
    </source>
</evidence>
<keyword evidence="13 17" id="KW-0503">Monooxygenase</keyword>
<comment type="function">
    <text evidence="2">May be involved in the metabolism of insect hormones and in the breakdown of synthetic insecticides.</text>
</comment>
<gene>
    <name evidence="18" type="primary">CYP321B4</name>
</gene>
<dbReference type="Pfam" id="PF00067">
    <property type="entry name" value="p450"/>
    <property type="match status" value="1"/>
</dbReference>
<evidence type="ECO:0000256" key="15">
    <source>
        <dbReference type="ARBA" id="ARBA00047827"/>
    </source>
</evidence>
<evidence type="ECO:0000256" key="16">
    <source>
        <dbReference type="PIRSR" id="PIRSR602401-1"/>
    </source>
</evidence>
<proteinExistence type="evidence at transcript level"/>
<keyword evidence="9" id="KW-0256">Endoplasmic reticulum</keyword>
<evidence type="ECO:0000256" key="5">
    <source>
        <dbReference type="ARBA" id="ARBA00010617"/>
    </source>
</evidence>
<dbReference type="PANTHER" id="PTHR24292:SF84">
    <property type="entry name" value="CYTOCHROME P450 28A5-RELATED"/>
    <property type="match status" value="1"/>
</dbReference>
<dbReference type="EMBL" id="KX443445">
    <property type="protein sequence ID" value="ASO98020.1"/>
    <property type="molecule type" value="mRNA"/>
</dbReference>
<reference evidence="18" key="1">
    <citation type="journal article" date="2017" name="Insect Sci.">
        <title>The expression of Spodoptera exigua P450 and UGT genes: tissue specificity and response to insecticides.</title>
        <authorList>
            <person name="Hu B."/>
            <person name="Zhang S.H."/>
            <person name="Ren M.M."/>
            <person name="Tian X.R."/>
            <person name="Wei Q."/>
            <person name="Mburu D.K."/>
            <person name="Su J.Y."/>
        </authorList>
    </citation>
    <scope>NUCLEOTIDE SEQUENCE</scope>
</reference>
<feature type="binding site" description="axial binding residue" evidence="16">
    <location>
        <position position="442"/>
    </location>
    <ligand>
        <name>heme</name>
        <dbReference type="ChEBI" id="CHEBI:30413"/>
    </ligand>
    <ligandPart>
        <name>Fe</name>
        <dbReference type="ChEBI" id="CHEBI:18248"/>
    </ligandPart>
</feature>
<dbReference type="InterPro" id="IPR036396">
    <property type="entry name" value="Cyt_P450_sf"/>
</dbReference>
<dbReference type="PROSITE" id="PS00086">
    <property type="entry name" value="CYTOCHROME_P450"/>
    <property type="match status" value="1"/>
</dbReference>
<sequence length="496" mass="57242">MLSVLLGVVVLVLTIAVYLKGIYNQYYWKKRGVAFYDKHKTGGPLWQFAIEDRSFFQILNDIYWKYEKEPAVGLGSFHDLGLYVKDPTNMQYIAQVDFHSFNNRGIAFTEEDVLAHNVLMLNGPKWKLVRQKVTPIFTTAKLKNMFYIIDKSAQDFIEYLRENPDKLKGDLFDTLGNYCNAAIAAAVFGIHTRSTFDSPFRTMAKEVLTPTFFTNLKFAISGVSESLFKFLKLKLFKTEKEKFFIDAMKQVIRQREKEKVKRHDFIDICVELQKNGTMVDPDNGYALEPTDELMAAQAYLFFLAGTDPTIAGIFGTLMELGRHPEILKKAHEDVDRVFEKYNGQLTYDAVGEVKYLYNVLSEVLRVHPPIAFVMRKCVQDSVLPVGNIPVEKGVKIFLPIFDLHHDPNYFPEPEKFDPERFVREGEINDTTYVPFGKGGRYCVGARYAKIQIMTGLIHILRHYTVRSFVRKGGVQYNKEQFQVRLRNCDVELVPRK</sequence>
<evidence type="ECO:0000256" key="7">
    <source>
        <dbReference type="ARBA" id="ARBA00022617"/>
    </source>
</evidence>
<organism evidence="18">
    <name type="scientific">Spodoptera exigua</name>
    <name type="common">Beet armyworm</name>
    <name type="synonym">Noctua fulgens</name>
    <dbReference type="NCBI Taxonomy" id="7107"/>
    <lineage>
        <taxon>Eukaryota</taxon>
        <taxon>Metazoa</taxon>
        <taxon>Ecdysozoa</taxon>
        <taxon>Arthropoda</taxon>
        <taxon>Hexapoda</taxon>
        <taxon>Insecta</taxon>
        <taxon>Pterygota</taxon>
        <taxon>Neoptera</taxon>
        <taxon>Endopterygota</taxon>
        <taxon>Lepidoptera</taxon>
        <taxon>Glossata</taxon>
        <taxon>Ditrysia</taxon>
        <taxon>Noctuoidea</taxon>
        <taxon>Noctuidae</taxon>
        <taxon>Amphipyrinae</taxon>
        <taxon>Spodoptera</taxon>
    </lineage>
</organism>
<evidence type="ECO:0000256" key="1">
    <source>
        <dbReference type="ARBA" id="ARBA00001971"/>
    </source>
</evidence>
<dbReference type="PRINTS" id="PR00385">
    <property type="entry name" value="P450"/>
</dbReference>
<evidence type="ECO:0000313" key="18">
    <source>
        <dbReference type="EMBL" id="ASO98020.1"/>
    </source>
</evidence>
<keyword evidence="12 16" id="KW-0408">Iron</keyword>
<dbReference type="GO" id="GO:0005506">
    <property type="term" value="F:iron ion binding"/>
    <property type="evidence" value="ECO:0007669"/>
    <property type="project" value="InterPro"/>
</dbReference>
<evidence type="ECO:0000256" key="3">
    <source>
        <dbReference type="ARBA" id="ARBA00004174"/>
    </source>
</evidence>
<evidence type="ECO:0000256" key="2">
    <source>
        <dbReference type="ARBA" id="ARBA00003690"/>
    </source>
</evidence>
<dbReference type="SUPFAM" id="SSF48264">
    <property type="entry name" value="Cytochrome P450"/>
    <property type="match status" value="1"/>
</dbReference>
<dbReference type="CDD" id="cd11056">
    <property type="entry name" value="CYP6-like"/>
    <property type="match status" value="1"/>
</dbReference>
<evidence type="ECO:0000256" key="11">
    <source>
        <dbReference type="ARBA" id="ARBA00023002"/>
    </source>
</evidence>
<dbReference type="PANTHER" id="PTHR24292">
    <property type="entry name" value="CYTOCHROME P450"/>
    <property type="match status" value="1"/>
</dbReference>
<keyword evidence="10" id="KW-0492">Microsome</keyword>
<dbReference type="GO" id="GO:0020037">
    <property type="term" value="F:heme binding"/>
    <property type="evidence" value="ECO:0007669"/>
    <property type="project" value="InterPro"/>
</dbReference>
<protein>
    <recommendedName>
        <fullName evidence="6">unspecific monooxygenase</fullName>
        <ecNumber evidence="6">1.14.14.1</ecNumber>
    </recommendedName>
</protein>
<dbReference type="EC" id="1.14.14.1" evidence="6"/>